<comment type="similarity">
    <text evidence="4">Belongs to the cytochrome b560 family.</text>
</comment>
<dbReference type="InterPro" id="IPR034804">
    <property type="entry name" value="SQR/QFR_C/D"/>
</dbReference>
<dbReference type="InterPro" id="IPR000701">
    <property type="entry name" value="SuccDH_FuR_B_TM-su"/>
</dbReference>
<evidence type="ECO:0000256" key="10">
    <source>
        <dbReference type="ARBA" id="ARBA00023004"/>
    </source>
</evidence>
<evidence type="ECO:0000256" key="8">
    <source>
        <dbReference type="ARBA" id="ARBA00022723"/>
    </source>
</evidence>
<dbReference type="NCBIfam" id="TIGR02970">
    <property type="entry name" value="succ_dehyd_cytB"/>
    <property type="match status" value="1"/>
</dbReference>
<evidence type="ECO:0000256" key="13">
    <source>
        <dbReference type="SAM" id="Phobius"/>
    </source>
</evidence>
<organism evidence="14 15">
    <name type="scientific">Marinicella sediminis</name>
    <dbReference type="NCBI Taxonomy" id="1792834"/>
    <lineage>
        <taxon>Bacteria</taxon>
        <taxon>Pseudomonadati</taxon>
        <taxon>Pseudomonadota</taxon>
        <taxon>Gammaproteobacteria</taxon>
        <taxon>Lysobacterales</taxon>
        <taxon>Marinicellaceae</taxon>
        <taxon>Marinicella</taxon>
    </lineage>
</organism>
<feature type="transmembrane region" description="Helical" evidence="13">
    <location>
        <begin position="102"/>
        <end position="125"/>
    </location>
</feature>
<keyword evidence="15" id="KW-1185">Reference proteome</keyword>
<evidence type="ECO:0000256" key="4">
    <source>
        <dbReference type="ARBA" id="ARBA00007244"/>
    </source>
</evidence>
<dbReference type="InterPro" id="IPR018495">
    <property type="entry name" value="Succ_DH_cyt_bsu_CS"/>
</dbReference>
<evidence type="ECO:0000313" key="15">
    <source>
        <dbReference type="Proteomes" id="UP001595533"/>
    </source>
</evidence>
<dbReference type="Proteomes" id="UP001595533">
    <property type="component" value="Unassembled WGS sequence"/>
</dbReference>
<dbReference type="SUPFAM" id="SSF81343">
    <property type="entry name" value="Fumarate reductase respiratory complex transmembrane subunits"/>
    <property type="match status" value="1"/>
</dbReference>
<comment type="subunit">
    <text evidence="12">Part of an enzyme complex containing four subunits: a flavoprotein, an iron-sulfur protein, plus two membrane-anchoring proteins, SdhC and SdhD. The complex can form homotrimers.</text>
</comment>
<dbReference type="Pfam" id="PF01127">
    <property type="entry name" value="Sdh_cyt"/>
    <property type="match status" value="1"/>
</dbReference>
<evidence type="ECO:0000256" key="2">
    <source>
        <dbReference type="ARBA" id="ARBA00004050"/>
    </source>
</evidence>
<keyword evidence="9 13" id="KW-1133">Transmembrane helix</keyword>
<comment type="cofactor">
    <cofactor evidence="1">
        <name>heme</name>
        <dbReference type="ChEBI" id="CHEBI:30413"/>
    </cofactor>
</comment>
<evidence type="ECO:0000313" key="14">
    <source>
        <dbReference type="EMBL" id="MFC3193865.1"/>
    </source>
</evidence>
<keyword evidence="10" id="KW-0408">Iron</keyword>
<evidence type="ECO:0000256" key="1">
    <source>
        <dbReference type="ARBA" id="ARBA00001971"/>
    </source>
</evidence>
<keyword evidence="11 13" id="KW-0472">Membrane</keyword>
<keyword evidence="8" id="KW-0479">Metal-binding</keyword>
<reference evidence="15" key="1">
    <citation type="journal article" date="2019" name="Int. J. Syst. Evol. Microbiol.">
        <title>The Global Catalogue of Microorganisms (GCM) 10K type strain sequencing project: providing services to taxonomists for standard genome sequencing and annotation.</title>
        <authorList>
            <consortium name="The Broad Institute Genomics Platform"/>
            <consortium name="The Broad Institute Genome Sequencing Center for Infectious Disease"/>
            <person name="Wu L."/>
            <person name="Ma J."/>
        </authorList>
    </citation>
    <scope>NUCLEOTIDE SEQUENCE [LARGE SCALE GENOMIC DNA]</scope>
    <source>
        <strain evidence="15">KCTC 42953</strain>
    </source>
</reference>
<comment type="caution">
    <text evidence="14">The sequence shown here is derived from an EMBL/GenBank/DDBJ whole genome shotgun (WGS) entry which is preliminary data.</text>
</comment>
<evidence type="ECO:0000256" key="9">
    <source>
        <dbReference type="ARBA" id="ARBA00022989"/>
    </source>
</evidence>
<dbReference type="Gene3D" id="1.20.1300.10">
    <property type="entry name" value="Fumarate reductase/succinate dehydrogenase, transmembrane subunit"/>
    <property type="match status" value="1"/>
</dbReference>
<evidence type="ECO:0000256" key="3">
    <source>
        <dbReference type="ARBA" id="ARBA00004141"/>
    </source>
</evidence>
<name>A0ABV7J6V2_9GAMM</name>
<feature type="transmembrane region" description="Helical" evidence="13">
    <location>
        <begin position="25"/>
        <end position="47"/>
    </location>
</feature>
<dbReference type="PROSITE" id="PS01000">
    <property type="entry name" value="SDH_CYT_1"/>
    <property type="match status" value="1"/>
</dbReference>
<feature type="transmembrane region" description="Helical" evidence="13">
    <location>
        <begin position="59"/>
        <end position="82"/>
    </location>
</feature>
<dbReference type="CDD" id="cd03499">
    <property type="entry name" value="SQR_TypeC_SdhC"/>
    <property type="match status" value="1"/>
</dbReference>
<dbReference type="RefSeq" id="WP_077411341.1">
    <property type="nucleotide sequence ID" value="NZ_JBHRTS010000003.1"/>
</dbReference>
<sequence>MSNPNRPLSPHLQVYKPQLTSMLSIAHRLTGMVLAAGVVVFTIWLYLVTTQAAAADQLAAFFAQGLGAVLLFAWLFTFNYHLCNGIRHLFWDAGKGYDIPTVYKTGTLVIIVAVLLTAGEIYWGYVS</sequence>
<evidence type="ECO:0000256" key="7">
    <source>
        <dbReference type="ARBA" id="ARBA00022692"/>
    </source>
</evidence>
<evidence type="ECO:0000256" key="6">
    <source>
        <dbReference type="ARBA" id="ARBA00022617"/>
    </source>
</evidence>
<dbReference type="EMBL" id="JBHRTS010000003">
    <property type="protein sequence ID" value="MFC3193865.1"/>
    <property type="molecule type" value="Genomic_DNA"/>
</dbReference>
<evidence type="ECO:0000256" key="12">
    <source>
        <dbReference type="ARBA" id="ARBA00025912"/>
    </source>
</evidence>
<proteinExistence type="inferred from homology"/>
<dbReference type="PANTHER" id="PTHR10978">
    <property type="entry name" value="SUCCINATE DEHYDROGENASE CYTOCHROME B560 SUBUNIT"/>
    <property type="match status" value="1"/>
</dbReference>
<keyword evidence="6" id="KW-0349">Heme</keyword>
<dbReference type="PANTHER" id="PTHR10978:SF5">
    <property type="entry name" value="SUCCINATE DEHYDROGENASE CYTOCHROME B560 SUBUNIT, MITOCHONDRIAL"/>
    <property type="match status" value="1"/>
</dbReference>
<dbReference type="PIRSF" id="PIRSF000178">
    <property type="entry name" value="SDH_cyt_b560"/>
    <property type="match status" value="1"/>
</dbReference>
<evidence type="ECO:0000256" key="5">
    <source>
        <dbReference type="ARBA" id="ARBA00020076"/>
    </source>
</evidence>
<dbReference type="PROSITE" id="PS01001">
    <property type="entry name" value="SDH_CYT_2"/>
    <property type="match status" value="1"/>
</dbReference>
<comment type="subcellular location">
    <subcellularLocation>
        <location evidence="3">Membrane</location>
        <topology evidence="3">Multi-pass membrane protein</topology>
    </subcellularLocation>
</comment>
<accession>A0ABV7J6V2</accession>
<evidence type="ECO:0000256" key="11">
    <source>
        <dbReference type="ARBA" id="ARBA00023136"/>
    </source>
</evidence>
<dbReference type="InterPro" id="IPR014314">
    <property type="entry name" value="Succ_DH_cytb556"/>
</dbReference>
<protein>
    <recommendedName>
        <fullName evidence="5">Succinate dehydrogenase cytochrome b556 subunit</fullName>
    </recommendedName>
</protein>
<keyword evidence="7 13" id="KW-0812">Transmembrane</keyword>
<comment type="function">
    <text evidence="2">Membrane-anchoring subunit of succinate dehydrogenase (SDH).</text>
</comment>
<gene>
    <name evidence="14" type="primary">sdhC</name>
    <name evidence="14" type="ORF">ACFODZ_06405</name>
</gene>